<keyword evidence="2" id="KW-0812">Transmembrane</keyword>
<evidence type="ECO:0000256" key="1">
    <source>
        <dbReference type="SAM" id="MobiDB-lite"/>
    </source>
</evidence>
<evidence type="ECO:0000313" key="3">
    <source>
        <dbReference type="EMBL" id="QHT23747.1"/>
    </source>
</evidence>
<feature type="transmembrane region" description="Helical" evidence="2">
    <location>
        <begin position="65"/>
        <end position="97"/>
    </location>
</feature>
<organism evidence="3">
    <name type="scientific">viral metagenome</name>
    <dbReference type="NCBI Taxonomy" id="1070528"/>
    <lineage>
        <taxon>unclassified sequences</taxon>
        <taxon>metagenomes</taxon>
        <taxon>organismal metagenomes</taxon>
    </lineage>
</organism>
<accession>A0A6C0E3J0</accession>
<sequence length="267" mass="29783">MSAMVMCIFSYLVNKQLNFFSGIVYMNLKPALTKVLSSKILLNVIFVIAFVHVIGNLVMGNLHDVAFFILIGGLVSFFTKNMIIVLGVPIVFVSLFATSMLEGFEKKEGETKMADAEKKKSEEKKMDEKKMSDEMVDEKDTTTPEPSGTKIKPSAKKAEPEGKAVEEKFEVGRRNKGYDIDYASTVEDAYDDLNKILGGDGIKRLTADTQGLMQQQMELTKAMEGLEPMFSKFEPLLDKAKDMLKNLPELDSGMMEKLKGMGIKQSK</sequence>
<name>A0A6C0E3J0_9ZZZZ</name>
<feature type="region of interest" description="Disordered" evidence="1">
    <location>
        <begin position="111"/>
        <end position="164"/>
    </location>
</feature>
<keyword evidence="2" id="KW-0472">Membrane</keyword>
<feature type="compositionally biased region" description="Basic and acidic residues" evidence="1">
    <location>
        <begin position="111"/>
        <end position="142"/>
    </location>
</feature>
<reference evidence="3" key="1">
    <citation type="journal article" date="2020" name="Nature">
        <title>Giant virus diversity and host interactions through global metagenomics.</title>
        <authorList>
            <person name="Schulz F."/>
            <person name="Roux S."/>
            <person name="Paez-Espino D."/>
            <person name="Jungbluth S."/>
            <person name="Walsh D.A."/>
            <person name="Denef V.J."/>
            <person name="McMahon K.D."/>
            <person name="Konstantinidis K.T."/>
            <person name="Eloe-Fadrosh E.A."/>
            <person name="Kyrpides N.C."/>
            <person name="Woyke T."/>
        </authorList>
    </citation>
    <scope>NUCLEOTIDE SEQUENCE</scope>
    <source>
        <strain evidence="3">GVMAG-M-3300023179-132</strain>
    </source>
</reference>
<dbReference type="AlphaFoldDB" id="A0A6C0E3J0"/>
<evidence type="ECO:0000256" key="2">
    <source>
        <dbReference type="SAM" id="Phobius"/>
    </source>
</evidence>
<dbReference type="EMBL" id="MN739735">
    <property type="protein sequence ID" value="QHT23747.1"/>
    <property type="molecule type" value="Genomic_DNA"/>
</dbReference>
<proteinExistence type="predicted"/>
<keyword evidence="2" id="KW-1133">Transmembrane helix</keyword>
<protein>
    <submittedName>
        <fullName evidence="3">Uncharacterized protein</fullName>
    </submittedName>
</protein>
<feature type="transmembrane region" description="Helical" evidence="2">
    <location>
        <begin position="40"/>
        <end position="59"/>
    </location>
</feature>